<dbReference type="InterPro" id="IPR001372">
    <property type="entry name" value="Dynein_light_chain_typ-1/2"/>
</dbReference>
<dbReference type="Proteomes" id="UP000887578">
    <property type="component" value="Unplaced"/>
</dbReference>
<proteinExistence type="inferred from homology"/>
<dbReference type="GO" id="GO:0007017">
    <property type="term" value="P:microtubule-based process"/>
    <property type="evidence" value="ECO:0007669"/>
    <property type="project" value="InterPro"/>
</dbReference>
<evidence type="ECO:0000256" key="8">
    <source>
        <dbReference type="ARBA" id="ARBA00023212"/>
    </source>
</evidence>
<dbReference type="GO" id="GO:0045505">
    <property type="term" value="F:dynein intermediate chain binding"/>
    <property type="evidence" value="ECO:0007669"/>
    <property type="project" value="TreeGrafter"/>
</dbReference>
<evidence type="ECO:0000256" key="3">
    <source>
        <dbReference type="ARBA" id="ARBA00022448"/>
    </source>
</evidence>
<dbReference type="WBParaSite" id="PDA_v2.g13241.t1">
    <property type="protein sequence ID" value="PDA_v2.g13241.t1"/>
    <property type="gene ID" value="PDA_v2.g13241"/>
</dbReference>
<keyword evidence="9" id="KW-0539">Nucleus</keyword>
<dbReference type="AlphaFoldDB" id="A0A914P5P6"/>
<keyword evidence="8 10" id="KW-0206">Cytoskeleton</keyword>
<keyword evidence="10" id="KW-0505">Motor protein</keyword>
<evidence type="ECO:0000256" key="1">
    <source>
        <dbReference type="ARBA" id="ARBA00004123"/>
    </source>
</evidence>
<dbReference type="GO" id="GO:0005868">
    <property type="term" value="C:cytoplasmic dynein complex"/>
    <property type="evidence" value="ECO:0007669"/>
    <property type="project" value="TreeGrafter"/>
</dbReference>
<comment type="subcellular location">
    <subcellularLocation>
        <location evidence="2 10">Cytoplasm</location>
        <location evidence="2 10">Cytoskeleton</location>
    </subcellularLocation>
    <subcellularLocation>
        <location evidence="1">Nucleus</location>
    </subcellularLocation>
</comment>
<comment type="similarity">
    <text evidence="10">Belongs to the dynein light chain family.</text>
</comment>
<dbReference type="Gene3D" id="3.30.740.10">
    <property type="entry name" value="Protein Inhibitor Of Neuronal Nitric Oxide Synthase"/>
    <property type="match status" value="1"/>
</dbReference>
<keyword evidence="6" id="KW-0509">mRNA transport</keyword>
<evidence type="ECO:0000256" key="10">
    <source>
        <dbReference type="RuleBase" id="RU365010"/>
    </source>
</evidence>
<evidence type="ECO:0000256" key="5">
    <source>
        <dbReference type="ARBA" id="ARBA00022701"/>
    </source>
</evidence>
<keyword evidence="10" id="KW-0243">Dynein</keyword>
<keyword evidence="3" id="KW-0813">Transport</keyword>
<dbReference type="GO" id="GO:0051028">
    <property type="term" value="P:mRNA transport"/>
    <property type="evidence" value="ECO:0007669"/>
    <property type="project" value="UniProtKB-KW"/>
</dbReference>
<evidence type="ECO:0000313" key="12">
    <source>
        <dbReference type="WBParaSite" id="PDA_v2.g13241.t1"/>
    </source>
</evidence>
<organism evidence="11 12">
    <name type="scientific">Panagrolaimus davidi</name>
    <dbReference type="NCBI Taxonomy" id="227884"/>
    <lineage>
        <taxon>Eukaryota</taxon>
        <taxon>Metazoa</taxon>
        <taxon>Ecdysozoa</taxon>
        <taxon>Nematoda</taxon>
        <taxon>Chromadorea</taxon>
        <taxon>Rhabditida</taxon>
        <taxon>Tylenchina</taxon>
        <taxon>Panagrolaimomorpha</taxon>
        <taxon>Panagrolaimoidea</taxon>
        <taxon>Panagrolaimidae</taxon>
        <taxon>Panagrolaimus</taxon>
    </lineage>
</organism>
<reference evidence="12" key="1">
    <citation type="submission" date="2022-11" db="UniProtKB">
        <authorList>
            <consortium name="WormBaseParasite"/>
        </authorList>
    </citation>
    <scope>IDENTIFICATION</scope>
</reference>
<dbReference type="GO" id="GO:0005634">
    <property type="term" value="C:nucleus"/>
    <property type="evidence" value="ECO:0007669"/>
    <property type="project" value="UniProtKB-SubCell"/>
</dbReference>
<keyword evidence="11" id="KW-1185">Reference proteome</keyword>
<dbReference type="GO" id="GO:0015031">
    <property type="term" value="P:protein transport"/>
    <property type="evidence" value="ECO:0007669"/>
    <property type="project" value="UniProtKB-KW"/>
</dbReference>
<dbReference type="PANTHER" id="PTHR11886">
    <property type="entry name" value="DYNEIN LIGHT CHAIN"/>
    <property type="match status" value="1"/>
</dbReference>
<dbReference type="GO" id="GO:0005874">
    <property type="term" value="C:microtubule"/>
    <property type="evidence" value="ECO:0007669"/>
    <property type="project" value="UniProtKB-KW"/>
</dbReference>
<evidence type="ECO:0000256" key="7">
    <source>
        <dbReference type="ARBA" id="ARBA00022927"/>
    </source>
</evidence>
<keyword evidence="5 10" id="KW-0493">Microtubule</keyword>
<dbReference type="InterPro" id="IPR037177">
    <property type="entry name" value="DLC_sf"/>
</dbReference>
<evidence type="ECO:0000256" key="9">
    <source>
        <dbReference type="ARBA" id="ARBA00023242"/>
    </source>
</evidence>
<keyword evidence="4 10" id="KW-0963">Cytoplasm</keyword>
<evidence type="ECO:0000256" key="2">
    <source>
        <dbReference type="ARBA" id="ARBA00004245"/>
    </source>
</evidence>
<sequence length="103" mass="11731">MANQKVITTVKKSTMTKEMELSALLSAVKALKKHNIEKDAARVIKQDFDKTYGGQWHCVVGRQFGCYVSHYQREFIYFYANSVAVMLFRTADDPGLDFGESLD</sequence>
<dbReference type="Pfam" id="PF01221">
    <property type="entry name" value="Dynein_light"/>
    <property type="match status" value="1"/>
</dbReference>
<protein>
    <recommendedName>
        <fullName evidence="10">Dynein light chain</fullName>
    </recommendedName>
</protein>
<dbReference type="PANTHER" id="PTHR11886:SF35">
    <property type="entry name" value="DYNEIN LIGHT CHAIN"/>
    <property type="match status" value="1"/>
</dbReference>
<dbReference type="SMART" id="SM01375">
    <property type="entry name" value="Dynein_light"/>
    <property type="match status" value="1"/>
</dbReference>
<evidence type="ECO:0000256" key="4">
    <source>
        <dbReference type="ARBA" id="ARBA00022490"/>
    </source>
</evidence>
<dbReference type="FunFam" id="3.30.740.10:FF:000005">
    <property type="entry name" value="Dynein light chain"/>
    <property type="match status" value="1"/>
</dbReference>
<keyword evidence="7" id="KW-0653">Protein transport</keyword>
<accession>A0A914P5P6</accession>
<evidence type="ECO:0000313" key="11">
    <source>
        <dbReference type="Proteomes" id="UP000887578"/>
    </source>
</evidence>
<evidence type="ECO:0000256" key="6">
    <source>
        <dbReference type="ARBA" id="ARBA00022816"/>
    </source>
</evidence>
<dbReference type="SUPFAM" id="SSF54648">
    <property type="entry name" value="DLC"/>
    <property type="match status" value="1"/>
</dbReference>
<name>A0A914P5P6_9BILA</name>